<evidence type="ECO:0000259" key="1">
    <source>
        <dbReference type="Pfam" id="PF01261"/>
    </source>
</evidence>
<gene>
    <name evidence="2" type="ORF">F4Y42_16170</name>
</gene>
<dbReference type="EMBL" id="VXRG01000131">
    <property type="protein sequence ID" value="MXY94976.1"/>
    <property type="molecule type" value="Genomic_DNA"/>
</dbReference>
<dbReference type="GO" id="GO:0016853">
    <property type="term" value="F:isomerase activity"/>
    <property type="evidence" value="ECO:0007669"/>
    <property type="project" value="UniProtKB-KW"/>
</dbReference>
<sequence>MKIGLFTDSLTTSFSEALDWVVEHGIEAVEIGTGNFSPAAHCNLDELLDSEEARTAFMSAIESRGLMLSALNCNGNLLDPHPTRGQASQDVFFKTVELAHRLGLDTVVTMSGCPGDPSGTPYPNWPTHPQQPEYADLERWQWDEIITPFWEKAGRFAADRGVRVAIELHPGQSAYNTRTMLRLRAIAGPSVGVNLDPSHFFYQGMDPLIVIPALGEGFIFHVHAKDTRINPSEMALNGGLDMRPMDLVAERSWAYRTLGYGHGEAWWRDFVSALRLAGYDGALSIEHEDPVMSASEGIIKSVQFLEPLILRTMPE</sequence>
<reference evidence="2" key="1">
    <citation type="submission" date="2019-09" db="EMBL/GenBank/DDBJ databases">
        <title>Characterisation of the sponge microbiome using genome-centric metagenomics.</title>
        <authorList>
            <person name="Engelberts J.P."/>
            <person name="Robbins S.J."/>
            <person name="De Goeij J.M."/>
            <person name="Aranda M."/>
            <person name="Bell S.C."/>
            <person name="Webster N.S."/>
        </authorList>
    </citation>
    <scope>NUCLEOTIDE SEQUENCE</scope>
    <source>
        <strain evidence="2">SB0664_bin_27</strain>
    </source>
</reference>
<evidence type="ECO:0000313" key="2">
    <source>
        <dbReference type="EMBL" id="MXY94976.1"/>
    </source>
</evidence>
<dbReference type="InterPro" id="IPR036237">
    <property type="entry name" value="Xyl_isomerase-like_sf"/>
</dbReference>
<dbReference type="Gene3D" id="3.20.20.150">
    <property type="entry name" value="Divalent-metal-dependent TIM barrel enzymes"/>
    <property type="match status" value="1"/>
</dbReference>
<dbReference type="InterPro" id="IPR013022">
    <property type="entry name" value="Xyl_isomerase-like_TIM-brl"/>
</dbReference>
<dbReference type="InterPro" id="IPR050312">
    <property type="entry name" value="IolE/XylAMocC-like"/>
</dbReference>
<organism evidence="2">
    <name type="scientific">Caldilineaceae bacterium SB0664_bin_27</name>
    <dbReference type="NCBI Taxonomy" id="2605260"/>
    <lineage>
        <taxon>Bacteria</taxon>
        <taxon>Bacillati</taxon>
        <taxon>Chloroflexota</taxon>
        <taxon>Caldilineae</taxon>
        <taxon>Caldilineales</taxon>
        <taxon>Caldilineaceae</taxon>
    </lineage>
</organism>
<dbReference type="SUPFAM" id="SSF51658">
    <property type="entry name" value="Xylose isomerase-like"/>
    <property type="match status" value="1"/>
</dbReference>
<dbReference type="PANTHER" id="PTHR12110:SF21">
    <property type="entry name" value="XYLOSE ISOMERASE-LIKE TIM BARREL DOMAIN-CONTAINING PROTEIN"/>
    <property type="match status" value="1"/>
</dbReference>
<keyword evidence="2" id="KW-0413">Isomerase</keyword>
<accession>A0A6B0YV32</accession>
<feature type="domain" description="Xylose isomerase-like TIM barrel" evidence="1">
    <location>
        <begin position="18"/>
        <end position="306"/>
    </location>
</feature>
<protein>
    <submittedName>
        <fullName evidence="2">Sugar phosphate isomerase/epimerase</fullName>
    </submittedName>
</protein>
<dbReference type="AlphaFoldDB" id="A0A6B0YV32"/>
<comment type="caution">
    <text evidence="2">The sequence shown here is derived from an EMBL/GenBank/DDBJ whole genome shotgun (WGS) entry which is preliminary data.</text>
</comment>
<name>A0A6B0YV32_9CHLR</name>
<dbReference type="Pfam" id="PF01261">
    <property type="entry name" value="AP_endonuc_2"/>
    <property type="match status" value="1"/>
</dbReference>
<proteinExistence type="predicted"/>
<dbReference type="PANTHER" id="PTHR12110">
    <property type="entry name" value="HYDROXYPYRUVATE ISOMERASE"/>
    <property type="match status" value="1"/>
</dbReference>